<proteinExistence type="predicted"/>
<gene>
    <name evidence="2" type="ORF">niasHS_002028</name>
</gene>
<feature type="compositionally biased region" description="Low complexity" evidence="1">
    <location>
        <begin position="13"/>
        <end position="26"/>
    </location>
</feature>
<name>A0ABD2K5M8_HETSC</name>
<keyword evidence="3" id="KW-1185">Reference proteome</keyword>
<comment type="caution">
    <text evidence="2">The sequence shown here is derived from an EMBL/GenBank/DDBJ whole genome shotgun (WGS) entry which is preliminary data.</text>
</comment>
<evidence type="ECO:0000313" key="2">
    <source>
        <dbReference type="EMBL" id="KAL3098192.1"/>
    </source>
</evidence>
<protein>
    <submittedName>
        <fullName evidence="2">Uncharacterized protein</fullName>
    </submittedName>
</protein>
<organism evidence="2 3">
    <name type="scientific">Heterodera schachtii</name>
    <name type="common">Sugarbeet cyst nematode worm</name>
    <name type="synonym">Tylenchus schachtii</name>
    <dbReference type="NCBI Taxonomy" id="97005"/>
    <lineage>
        <taxon>Eukaryota</taxon>
        <taxon>Metazoa</taxon>
        <taxon>Ecdysozoa</taxon>
        <taxon>Nematoda</taxon>
        <taxon>Chromadorea</taxon>
        <taxon>Rhabditida</taxon>
        <taxon>Tylenchina</taxon>
        <taxon>Tylenchomorpha</taxon>
        <taxon>Tylenchoidea</taxon>
        <taxon>Heteroderidae</taxon>
        <taxon>Heteroderinae</taxon>
        <taxon>Heterodera</taxon>
    </lineage>
</organism>
<dbReference type="EMBL" id="JBICCN010000051">
    <property type="protein sequence ID" value="KAL3098192.1"/>
    <property type="molecule type" value="Genomic_DNA"/>
</dbReference>
<feature type="compositionally biased region" description="Polar residues" evidence="1">
    <location>
        <begin position="90"/>
        <end position="100"/>
    </location>
</feature>
<sequence>MFQIQQALPPVPATTTVATTTGVPAPLQKPPHRARPTTLAVPLLQHNSQEPQQPQRGTRRRAMDMDNQRQQRVAQTHGAAGGGDDANNGTQWPTSRNSNKAGEEENTPCRRARLCSPVANGTTDLGRLLLDFTGFG</sequence>
<evidence type="ECO:0000256" key="1">
    <source>
        <dbReference type="SAM" id="MobiDB-lite"/>
    </source>
</evidence>
<feature type="region of interest" description="Disordered" evidence="1">
    <location>
        <begin position="1"/>
        <end position="111"/>
    </location>
</feature>
<dbReference type="AlphaFoldDB" id="A0ABD2K5M8"/>
<evidence type="ECO:0000313" key="3">
    <source>
        <dbReference type="Proteomes" id="UP001620645"/>
    </source>
</evidence>
<feature type="compositionally biased region" description="Polar residues" evidence="1">
    <location>
        <begin position="45"/>
        <end position="56"/>
    </location>
</feature>
<accession>A0ABD2K5M8</accession>
<dbReference type="Proteomes" id="UP001620645">
    <property type="component" value="Unassembled WGS sequence"/>
</dbReference>
<reference evidence="2 3" key="1">
    <citation type="submission" date="2024-10" db="EMBL/GenBank/DDBJ databases">
        <authorList>
            <person name="Kim D."/>
        </authorList>
    </citation>
    <scope>NUCLEOTIDE SEQUENCE [LARGE SCALE GENOMIC DNA]</scope>
    <source>
        <strain evidence="2">Taebaek</strain>
    </source>
</reference>